<dbReference type="InterPro" id="IPR011993">
    <property type="entry name" value="PH-like_dom_sf"/>
</dbReference>
<dbReference type="SMART" id="SM00229">
    <property type="entry name" value="RasGEFN"/>
    <property type="match status" value="1"/>
</dbReference>
<reference evidence="9" key="1">
    <citation type="submission" date="2016-11" db="UniProtKB">
        <authorList>
            <consortium name="WormBaseParasite"/>
        </authorList>
    </citation>
    <scope>IDENTIFICATION</scope>
</reference>
<feature type="domain" description="Ras-GEF" evidence="5">
    <location>
        <begin position="890"/>
        <end position="1116"/>
    </location>
</feature>
<dbReference type="SUPFAM" id="SSF47113">
    <property type="entry name" value="Histone-fold"/>
    <property type="match status" value="1"/>
</dbReference>
<sequence length="1549" mass="175014">MFVPSSSSNHSPIFANSSSGPNSDFVVSATVCPSITAVQQAKLCQKRCLQWRDIFSERIYLVCNQIHPGMGLEKDAHQYISEILARVLYEILEQAPANPEDLLQKVKTTFPLALGNFVAKETRDSVQNFFLKRLNQSKSKEVKSLAALFRKISNVAKEHLGQKLDEKTVSQLMHVLEYILHDLLNWTGTYVNKLLDESSTISLFGLRTALNADRGLADLLEIIYGNEEELSLAGVFTNTTQSSPAAHTPSLSSSISVDQHVQESDKSQHYEKLCNEFKQDEMRFIRDLSMIVNVFKRRLEAGIIGNSPSKDNYISGIFGNVHEIYELTIKIHRTIEDGIDMASPPLLGMGLWELAEGCEFDVYLQFMEVFREPLNKKIERMMKEPTYLEYFDIEDRIYSGTPGGHTFRMAVKYVLPSLLYSVMAHFRCYGEYVKLMMGATEQETDQKDLYNTAMYLNVVGKRIQDLKLPIAPHISEKYSRGIRRDNTRSFHMNVIQHIQRSIDNILRTRTNWTERYVFLFDHLLVICKSLKNHNTKGSGAGSQYLSSTSASYKFKDKLYIRRSDIIDLEDDDEVKNSFKICTTAKGSNDEYMNIVTLFCQAPEDKEAWMTSLVEMQTAGVLHRMLEAYLKEEEKRIPLIVPTVCEYRYAEPDTEENIIFEDYTHNSGIPVVRSGTILKLIERLTFPRYTDNEFVKTFMITYRSFCSSSELFFLLIERFTIPTPHSFASLDPHMSVVLATQHQQNRNTGDVANTSAYQNLSPAELEQAFHRFRQEYQKPIQLKVLSVLNHWVSNHFYDFENDSELLQKLVDFLNGKDITIKLTTNHKKWCTKIQDMIKRKQRNTSSADGTLQKSTNNDSLQVSGAGGFAPEPVWHYAKEGDIANYDMLTLHPLEIARQITLLHFSLYRAIKPFELVDAAWTKQDKYQKSPQLLKFIDHSTNLTYWVAKSIVETDSLDERAEVFSRVLEIMFVFEELNNFNGLIAFFSALNCQPVYRLEESKSRLEKEKKSWYDRFVQLCGDGHLSELLHRLRSINPPCVPFAGTYLTQIVLRLESLKQLENRDNKANQQKQQQNANSSPNTDQQQKSDVSTPEADQNSSPRLPQKSKFNERLNVSQRIISFVKCRKIAAIIREIQMYQNQPYPLKMEPTIRVESLYRKVSIANKCSVVSIPQISSSRFSDRISRTCSVSNIERLHKASSAPPSENFSVKEECKPKHPPEALKSPGVRQQQKTPTSANASSSTSTQLRTSKSSTKSSVSSPRSPNQPGSGSGNLLSPSHMNVPFWSSPPSGSSTNSPASLMTTEEQNFAVVDINPGQFPRWLADTTSSGRVNPAFISEYVPSAAAAAMLPSTLSHNSNESPPLSSSPGVNASTYPHRRKPPVPLCIGESHFTFPPPLPQQQHPQFGGTFRKPPAPPPQHHQNIQHHHSSEEPSPSFLSPTSAFPLAKPPSARKKMPSEGSQGEDCDKASLDSPVELPPKLPPRLNLLTKEPTCQEAIAPPRPPKKLAALIAGKSPTCENQQNLSISSQTASTFENEALAPPLPPKPKGMKK</sequence>
<evidence type="ECO:0000259" key="6">
    <source>
        <dbReference type="PROSITE" id="PS50010"/>
    </source>
</evidence>
<dbReference type="OMA" id="KNTHRED"/>
<feature type="compositionally biased region" description="Low complexity" evidence="3">
    <location>
        <begin position="1270"/>
        <end position="1297"/>
    </location>
</feature>
<feature type="region of interest" description="Disordered" evidence="3">
    <location>
        <begin position="1195"/>
        <end position="1297"/>
    </location>
</feature>
<dbReference type="InterPro" id="IPR036964">
    <property type="entry name" value="RASGEF_cat_dom_sf"/>
</dbReference>
<dbReference type="GO" id="GO:0005886">
    <property type="term" value="C:plasma membrane"/>
    <property type="evidence" value="ECO:0007669"/>
    <property type="project" value="TreeGrafter"/>
</dbReference>
<dbReference type="Gene3D" id="6.10.250.3060">
    <property type="match status" value="1"/>
</dbReference>
<dbReference type="Pfam" id="PF00617">
    <property type="entry name" value="RasGEF"/>
    <property type="match status" value="1"/>
</dbReference>
<feature type="compositionally biased region" description="Low complexity" evidence="3">
    <location>
        <begin position="1429"/>
        <end position="1439"/>
    </location>
</feature>
<dbReference type="GO" id="GO:0046982">
    <property type="term" value="F:protein heterodimerization activity"/>
    <property type="evidence" value="ECO:0007669"/>
    <property type="project" value="InterPro"/>
</dbReference>
<dbReference type="InterPro" id="IPR023578">
    <property type="entry name" value="Ras_GEF_dom_sf"/>
</dbReference>
<feature type="compositionally biased region" description="Basic and acidic residues" evidence="3">
    <location>
        <begin position="1206"/>
        <end position="1218"/>
    </location>
</feature>
<feature type="domain" description="PH" evidence="4">
    <location>
        <begin position="499"/>
        <end position="617"/>
    </location>
</feature>
<evidence type="ECO:0000256" key="1">
    <source>
        <dbReference type="ARBA" id="ARBA00022658"/>
    </source>
</evidence>
<dbReference type="SMART" id="SM00147">
    <property type="entry name" value="RasGEF"/>
    <property type="match status" value="1"/>
</dbReference>
<protein>
    <submittedName>
        <fullName evidence="9">Exocyst subunit Exo70 family protein</fullName>
    </submittedName>
</protein>
<feature type="domain" description="DH" evidence="6">
    <location>
        <begin position="269"/>
        <end position="466"/>
    </location>
</feature>
<evidence type="ECO:0000259" key="4">
    <source>
        <dbReference type="PROSITE" id="PS50003"/>
    </source>
</evidence>
<dbReference type="PROSITE" id="PS50003">
    <property type="entry name" value="PH_DOMAIN"/>
    <property type="match status" value="1"/>
</dbReference>
<proteinExistence type="predicted"/>
<dbReference type="Gene3D" id="1.10.20.10">
    <property type="entry name" value="Histone, subunit A"/>
    <property type="match status" value="1"/>
</dbReference>
<dbReference type="InterPro" id="IPR001849">
    <property type="entry name" value="PH_domain"/>
</dbReference>
<feature type="region of interest" description="Disordered" evidence="3">
    <location>
        <begin position="839"/>
        <end position="863"/>
    </location>
</feature>
<feature type="compositionally biased region" description="Low complexity" evidence="3">
    <location>
        <begin position="1231"/>
        <end position="1261"/>
    </location>
</feature>
<dbReference type="Gene3D" id="1.20.900.10">
    <property type="entry name" value="Dbl homology (DH) domain"/>
    <property type="match status" value="1"/>
</dbReference>
<accession>A0A1I8BKP4</accession>
<dbReference type="SUPFAM" id="SSF50729">
    <property type="entry name" value="PH domain-like"/>
    <property type="match status" value="1"/>
</dbReference>
<dbReference type="PANTHER" id="PTHR23113:SF363">
    <property type="entry name" value="PROTEIN SON OF SEVENLESS"/>
    <property type="match status" value="1"/>
</dbReference>
<dbReference type="SMART" id="SM00325">
    <property type="entry name" value="RhoGEF"/>
    <property type="match status" value="1"/>
</dbReference>
<dbReference type="PROSITE" id="PS50212">
    <property type="entry name" value="RASGEF_NTER"/>
    <property type="match status" value="1"/>
</dbReference>
<dbReference type="GO" id="GO:0007265">
    <property type="term" value="P:Ras protein signal transduction"/>
    <property type="evidence" value="ECO:0007669"/>
    <property type="project" value="TreeGrafter"/>
</dbReference>
<dbReference type="InterPro" id="IPR035899">
    <property type="entry name" value="DBL_dom_sf"/>
</dbReference>
<dbReference type="InterPro" id="IPR008937">
    <property type="entry name" value="Ras-like_GEF"/>
</dbReference>
<evidence type="ECO:0000259" key="7">
    <source>
        <dbReference type="PROSITE" id="PS50212"/>
    </source>
</evidence>
<feature type="compositionally biased region" description="Low complexity" evidence="3">
    <location>
        <begin position="1351"/>
        <end position="1365"/>
    </location>
</feature>
<feature type="compositionally biased region" description="Pro residues" evidence="3">
    <location>
        <begin position="1538"/>
        <end position="1549"/>
    </location>
</feature>
<keyword evidence="1 2" id="KW-0344">Guanine-nucleotide releasing factor</keyword>
<evidence type="ECO:0000259" key="5">
    <source>
        <dbReference type="PROSITE" id="PS50009"/>
    </source>
</evidence>
<dbReference type="Gene3D" id="1.20.870.10">
    <property type="entry name" value="Son of sevenless (SoS) protein Chain: S domain 1"/>
    <property type="match status" value="1"/>
</dbReference>
<dbReference type="WBParaSite" id="MhA1_Contig290.frz3.gene12">
    <property type="protein sequence ID" value="MhA1_Contig290.frz3.gene12"/>
    <property type="gene ID" value="MhA1_Contig290.frz3.gene12"/>
</dbReference>
<dbReference type="CDD" id="cd06224">
    <property type="entry name" value="REM"/>
    <property type="match status" value="1"/>
</dbReference>
<feature type="compositionally biased region" description="Polar residues" evidence="3">
    <location>
        <begin position="842"/>
        <end position="861"/>
    </location>
</feature>
<organism evidence="8 9">
    <name type="scientific">Meloidogyne hapla</name>
    <name type="common">Root-knot nematode worm</name>
    <dbReference type="NCBI Taxonomy" id="6305"/>
    <lineage>
        <taxon>Eukaryota</taxon>
        <taxon>Metazoa</taxon>
        <taxon>Ecdysozoa</taxon>
        <taxon>Nematoda</taxon>
        <taxon>Chromadorea</taxon>
        <taxon>Rhabditida</taxon>
        <taxon>Tylenchina</taxon>
        <taxon>Tylenchomorpha</taxon>
        <taxon>Tylenchoidea</taxon>
        <taxon>Meloidogynidae</taxon>
        <taxon>Meloidogyninae</taxon>
        <taxon>Meloidogyne</taxon>
    </lineage>
</organism>
<feature type="domain" description="N-terminal Ras-GEF" evidence="7">
    <location>
        <begin position="667"/>
        <end position="840"/>
    </location>
</feature>
<dbReference type="InterPro" id="IPR055251">
    <property type="entry name" value="SOS1_NGEF_PH"/>
</dbReference>
<dbReference type="InterPro" id="IPR000651">
    <property type="entry name" value="Ras-like_Gua-exchang_fac_N"/>
</dbReference>
<dbReference type="Gene3D" id="1.10.840.10">
    <property type="entry name" value="Ras guanine-nucleotide exchange factors catalytic domain"/>
    <property type="match status" value="1"/>
</dbReference>
<dbReference type="GO" id="GO:0005085">
    <property type="term" value="F:guanyl-nucleotide exchange factor activity"/>
    <property type="evidence" value="ECO:0007669"/>
    <property type="project" value="UniProtKB-KW"/>
</dbReference>
<name>A0A1I8BKP4_MELHA</name>
<dbReference type="Pfam" id="PF00618">
    <property type="entry name" value="RasGEF_N"/>
    <property type="match status" value="1"/>
</dbReference>
<dbReference type="InterPro" id="IPR009072">
    <property type="entry name" value="Histone-fold"/>
</dbReference>
<evidence type="ECO:0000313" key="9">
    <source>
        <dbReference type="WBParaSite" id="MhA1_Contig290.frz3.gene12"/>
    </source>
</evidence>
<feature type="compositionally biased region" description="Polar residues" evidence="3">
    <location>
        <begin position="1515"/>
        <end position="1532"/>
    </location>
</feature>
<dbReference type="InterPro" id="IPR001895">
    <property type="entry name" value="RASGEF_cat_dom"/>
</dbReference>
<dbReference type="PROSITE" id="PS50009">
    <property type="entry name" value="RASGEF_CAT"/>
    <property type="match status" value="1"/>
</dbReference>
<evidence type="ECO:0000313" key="8">
    <source>
        <dbReference type="Proteomes" id="UP000095281"/>
    </source>
</evidence>
<dbReference type="PROSITE" id="PS50010">
    <property type="entry name" value="DH_2"/>
    <property type="match status" value="1"/>
</dbReference>
<feature type="region of interest" description="Disordered" evidence="3">
    <location>
        <begin position="1515"/>
        <end position="1549"/>
    </location>
</feature>
<evidence type="ECO:0000256" key="3">
    <source>
        <dbReference type="SAM" id="MobiDB-lite"/>
    </source>
</evidence>
<keyword evidence="8" id="KW-1185">Reference proteome</keyword>
<dbReference type="SUPFAM" id="SSF48065">
    <property type="entry name" value="DBL homology domain (DH-domain)"/>
    <property type="match status" value="1"/>
</dbReference>
<dbReference type="PANTHER" id="PTHR23113">
    <property type="entry name" value="GUANINE NUCLEOTIDE EXCHANGE FACTOR"/>
    <property type="match status" value="1"/>
</dbReference>
<feature type="compositionally biased region" description="Low complexity" evidence="3">
    <location>
        <begin position="1065"/>
        <end position="1075"/>
    </location>
</feature>
<dbReference type="Proteomes" id="UP000095281">
    <property type="component" value="Unplaced"/>
</dbReference>
<feature type="region of interest" description="Disordered" evidence="3">
    <location>
        <begin position="1350"/>
        <end position="1483"/>
    </location>
</feature>
<dbReference type="SUPFAM" id="SSF48366">
    <property type="entry name" value="Ras GEF"/>
    <property type="match status" value="1"/>
</dbReference>
<dbReference type="InterPro" id="IPR000219">
    <property type="entry name" value="DH_dom"/>
</dbReference>
<evidence type="ECO:0000256" key="2">
    <source>
        <dbReference type="PROSITE-ProRule" id="PRU00168"/>
    </source>
</evidence>
<feature type="region of interest" description="Disordered" evidence="3">
    <location>
        <begin position="1061"/>
        <end position="1106"/>
    </location>
</feature>
<feature type="compositionally biased region" description="Polar residues" evidence="3">
    <location>
        <begin position="1076"/>
        <end position="1100"/>
    </location>
</feature>
<dbReference type="SMART" id="SM00233">
    <property type="entry name" value="PH"/>
    <property type="match status" value="1"/>
</dbReference>
<dbReference type="Pfam" id="PF22697">
    <property type="entry name" value="SOS1_NGEF_PH"/>
    <property type="match status" value="1"/>
</dbReference>
<dbReference type="Gene3D" id="2.30.29.30">
    <property type="entry name" value="Pleckstrin-homology domain (PH domain)/Phosphotyrosine-binding domain (PTB)"/>
    <property type="match status" value="1"/>
</dbReference>